<name>C9YBQ1_CURXX</name>
<dbReference type="InterPro" id="IPR038084">
    <property type="entry name" value="PduO/GlcC-like_sf"/>
</dbReference>
<dbReference type="PANTHER" id="PTHR34309:SF1">
    <property type="entry name" value="PROTEIN GLCG"/>
    <property type="match status" value="1"/>
</dbReference>
<proteinExistence type="predicted"/>
<dbReference type="Gene3D" id="3.30.450.150">
    <property type="entry name" value="Haem-degrading domain"/>
    <property type="match status" value="1"/>
</dbReference>
<dbReference type="SUPFAM" id="SSF143744">
    <property type="entry name" value="GlcG-like"/>
    <property type="match status" value="1"/>
</dbReference>
<reference evidence="1" key="1">
    <citation type="journal article" date="2010" name="Nature">
        <title>The dynamic genome of Hydra.</title>
        <authorList>
            <person name="Chapman J.A."/>
            <person name="Kirkness E.F."/>
            <person name="Simakov O."/>
            <person name="Hampson S.E."/>
            <person name="Mitros T."/>
            <person name="Weinmaier T."/>
            <person name="Rattei T."/>
            <person name="Balasubramanian P.G."/>
            <person name="Borman J."/>
            <person name="Busam D."/>
            <person name="Disbennett K."/>
            <person name="Pfannkoch C."/>
            <person name="Sumin N."/>
            <person name="Sutton G."/>
            <person name="Viswanathan L."/>
            <person name="Walenz B."/>
            <person name="Goodstein D.M."/>
            <person name="Hellsten U."/>
            <person name="Kawashima T."/>
            <person name="Prochnik S.E."/>
            <person name="Putnam N.H."/>
            <person name="Shu S."/>
            <person name="Blumberg B."/>
            <person name="Dana C.E."/>
            <person name="Gee L."/>
            <person name="Kibler D.F."/>
            <person name="Law L."/>
            <person name="Lindgens D."/>
            <person name="Martinez D.E."/>
            <person name="Peng J."/>
            <person name="Wigge P.A."/>
            <person name="Bertulat B."/>
            <person name="Guder C."/>
            <person name="Nakamura Y."/>
            <person name="Ozbek S."/>
            <person name="Watanabe H."/>
            <person name="Khalturin K."/>
            <person name="Hemmrich G."/>
            <person name="Franke A."/>
            <person name="Augustin R."/>
            <person name="Fraune S."/>
            <person name="Hayakawa E."/>
            <person name="Hayakawa S."/>
            <person name="Hirose M."/>
            <person name="Hwang J."/>
            <person name="Ikeo K."/>
            <person name="Nishimiya-Fujisawa C."/>
            <person name="Ogura A."/>
            <person name="Takahashi T."/>
            <person name="Steinmetz P.R."/>
            <person name="Zhang X."/>
            <person name="Aufschnaiter R."/>
            <person name="Eder M.K."/>
            <person name="Gorny A.K."/>
            <person name="Salvenmoser W."/>
            <person name="Heimberg A.M."/>
            <person name="Wheeler B.M."/>
            <person name="Peterson K.J."/>
            <person name="Boettger A."/>
            <person name="Tischler P."/>
            <person name="Wolf A."/>
            <person name="Gojobori T."/>
            <person name="Remington K.A."/>
            <person name="Strausberg R.L."/>
            <person name="Venter J."/>
            <person name="Technau U."/>
            <person name="Hobmayer B."/>
            <person name="Bosch T.C."/>
            <person name="Holstein T.W."/>
            <person name="Fujisawa T."/>
            <person name="Bode H.R."/>
            <person name="David C.N."/>
            <person name="Rokhsar D.S."/>
            <person name="Steele R.E."/>
        </authorList>
    </citation>
    <scope>NUCLEOTIDE SEQUENCE</scope>
</reference>
<accession>C9YBQ1</accession>
<gene>
    <name evidence="1" type="ORF">Csp_A15520</name>
</gene>
<dbReference type="Pfam" id="PF03928">
    <property type="entry name" value="HbpS-like"/>
    <property type="match status" value="1"/>
</dbReference>
<dbReference type="AlphaFoldDB" id="C9YBQ1"/>
<dbReference type="PANTHER" id="PTHR34309">
    <property type="entry name" value="SLR1406 PROTEIN"/>
    <property type="match status" value="1"/>
</dbReference>
<dbReference type="InterPro" id="IPR052517">
    <property type="entry name" value="GlcG_carb_metab_protein"/>
</dbReference>
<evidence type="ECO:0008006" key="2">
    <source>
        <dbReference type="Google" id="ProtNLM"/>
    </source>
</evidence>
<organism evidence="1">
    <name type="scientific">Curvibacter symbiont subsp. Hydra magnipapillata</name>
    <dbReference type="NCBI Taxonomy" id="667019"/>
    <lineage>
        <taxon>Bacteria</taxon>
        <taxon>Pseudomonadati</taxon>
        <taxon>Pseudomonadota</taxon>
        <taxon>Betaproteobacteria</taxon>
        <taxon>Burkholderiales</taxon>
        <taxon>Comamonadaceae</taxon>
        <taxon>Curvibacter</taxon>
    </lineage>
</organism>
<dbReference type="EMBL" id="FN543104">
    <property type="protein sequence ID" value="CBA30111.1"/>
    <property type="molecule type" value="Genomic_DNA"/>
</dbReference>
<evidence type="ECO:0000313" key="1">
    <source>
        <dbReference type="EMBL" id="CBA30111.1"/>
    </source>
</evidence>
<dbReference type="InterPro" id="IPR005624">
    <property type="entry name" value="PduO/GlcC-like"/>
</dbReference>
<protein>
    <recommendedName>
        <fullName evidence="2">Heme-binding protein</fullName>
    </recommendedName>
</protein>
<sequence>MNTNLSTRTFATASITREAAQALSVAAQAAANKMGLKVAIAITDGAGHLKSFERSDGVPFLAIDAAIDKAWSAVSFGLGTHVWNEIVKDAKVAQLAHRPRLVTVGGGLPIIQDGQVVGGIGISGASADQDHEAAKMALAELGFDVPA</sequence>